<proteinExistence type="predicted"/>
<keyword evidence="2" id="KW-1185">Reference proteome</keyword>
<accession>A0A2L2XD01</accession>
<reference evidence="2" key="1">
    <citation type="submission" date="2018-02" db="EMBL/GenBank/DDBJ databases">
        <title>Genome sequence of Desulfocucumis palustris strain NAW-5.</title>
        <authorList>
            <person name="Watanabe M."/>
            <person name="Kojima H."/>
            <person name="Fukui M."/>
        </authorList>
    </citation>
    <scope>NUCLEOTIDE SEQUENCE [LARGE SCALE GENOMIC DNA]</scope>
    <source>
        <strain evidence="2">NAW-5</strain>
    </source>
</reference>
<name>A0A2L2XD01_9FIRM</name>
<dbReference type="AlphaFoldDB" id="A0A2L2XD01"/>
<sequence length="94" mass="11665">MFEKEIYDIKEYEYNYKKTPYWLDLVLADRDKEIRIKLIFEYIGKEFNVMRVCLPSKNNYDERPNKFYDLPNVAETIIMKKFDKHSKNDYFEKT</sequence>
<gene>
    <name evidence="1" type="ORF">DCCM_3217</name>
</gene>
<comment type="caution">
    <text evidence="1">The sequence shown here is derived from an EMBL/GenBank/DDBJ whole genome shotgun (WGS) entry which is preliminary data.</text>
</comment>
<dbReference type="Proteomes" id="UP000239549">
    <property type="component" value="Unassembled WGS sequence"/>
</dbReference>
<protein>
    <submittedName>
        <fullName evidence="1">Uncharacterized protein</fullName>
    </submittedName>
</protein>
<organism evidence="1 2">
    <name type="scientific">Desulfocucumis palustris</name>
    <dbReference type="NCBI Taxonomy" id="1898651"/>
    <lineage>
        <taxon>Bacteria</taxon>
        <taxon>Bacillati</taxon>
        <taxon>Bacillota</taxon>
        <taxon>Clostridia</taxon>
        <taxon>Eubacteriales</taxon>
        <taxon>Desulfocucumaceae</taxon>
        <taxon>Desulfocucumis</taxon>
    </lineage>
</organism>
<evidence type="ECO:0000313" key="2">
    <source>
        <dbReference type="Proteomes" id="UP000239549"/>
    </source>
</evidence>
<evidence type="ECO:0000313" key="1">
    <source>
        <dbReference type="EMBL" id="GBF34105.1"/>
    </source>
</evidence>
<dbReference type="EMBL" id="BFAV01000127">
    <property type="protein sequence ID" value="GBF34105.1"/>
    <property type="molecule type" value="Genomic_DNA"/>
</dbReference>